<dbReference type="Pfam" id="PF03106">
    <property type="entry name" value="WRKY"/>
    <property type="match status" value="1"/>
</dbReference>
<protein>
    <submittedName>
        <fullName evidence="9">Probable WRKY transcription factor 50</fullName>
    </submittedName>
</protein>
<dbReference type="GO" id="GO:0005634">
    <property type="term" value="C:nucleus"/>
    <property type="evidence" value="ECO:0007669"/>
    <property type="project" value="UniProtKB-SubCell"/>
</dbReference>
<proteinExistence type="predicted"/>
<dbReference type="AlphaFoldDB" id="A0A6J1D7F3"/>
<evidence type="ECO:0000256" key="2">
    <source>
        <dbReference type="ARBA" id="ARBA00023015"/>
    </source>
</evidence>
<dbReference type="RefSeq" id="XP_022149678.1">
    <property type="nucleotide sequence ID" value="XM_022293986.1"/>
</dbReference>
<accession>A0A6J1D7F3</accession>
<dbReference type="PANTHER" id="PTHR31221">
    <property type="entry name" value="WRKY TRANSCRIPTION FACTOR PROTEIN 1-RELATED"/>
    <property type="match status" value="1"/>
</dbReference>
<dbReference type="PANTHER" id="PTHR31221:SF361">
    <property type="entry name" value="WRKY DOMAIN-CONTAINING PROTEIN"/>
    <property type="match status" value="1"/>
</dbReference>
<dbReference type="GO" id="GO:0003700">
    <property type="term" value="F:DNA-binding transcription factor activity"/>
    <property type="evidence" value="ECO:0007669"/>
    <property type="project" value="InterPro"/>
</dbReference>
<feature type="domain" description="WRKY" evidence="7">
    <location>
        <begin position="149"/>
        <end position="214"/>
    </location>
</feature>
<feature type="region of interest" description="Disordered" evidence="6">
    <location>
        <begin position="61"/>
        <end position="116"/>
    </location>
</feature>
<keyword evidence="4" id="KW-0804">Transcription</keyword>
<dbReference type="GeneID" id="111018047"/>
<dbReference type="SUPFAM" id="SSF118290">
    <property type="entry name" value="WRKY DNA-binding domain"/>
    <property type="match status" value="1"/>
</dbReference>
<organism evidence="8 9">
    <name type="scientific">Momordica charantia</name>
    <name type="common">Bitter gourd</name>
    <name type="synonym">Balsam pear</name>
    <dbReference type="NCBI Taxonomy" id="3673"/>
    <lineage>
        <taxon>Eukaryota</taxon>
        <taxon>Viridiplantae</taxon>
        <taxon>Streptophyta</taxon>
        <taxon>Embryophyta</taxon>
        <taxon>Tracheophyta</taxon>
        <taxon>Spermatophyta</taxon>
        <taxon>Magnoliopsida</taxon>
        <taxon>eudicotyledons</taxon>
        <taxon>Gunneridae</taxon>
        <taxon>Pentapetalae</taxon>
        <taxon>rosids</taxon>
        <taxon>fabids</taxon>
        <taxon>Cucurbitales</taxon>
        <taxon>Cucurbitaceae</taxon>
        <taxon>Momordiceae</taxon>
        <taxon>Momordica</taxon>
    </lineage>
</organism>
<dbReference type="InterPro" id="IPR003657">
    <property type="entry name" value="WRKY_dom"/>
</dbReference>
<keyword evidence="2" id="KW-0805">Transcription regulation</keyword>
<evidence type="ECO:0000313" key="8">
    <source>
        <dbReference type="Proteomes" id="UP000504603"/>
    </source>
</evidence>
<dbReference type="InterPro" id="IPR044810">
    <property type="entry name" value="WRKY_plant"/>
</dbReference>
<dbReference type="GO" id="GO:0043565">
    <property type="term" value="F:sequence-specific DNA binding"/>
    <property type="evidence" value="ECO:0007669"/>
    <property type="project" value="InterPro"/>
</dbReference>
<name>A0A6J1D7F3_MOMCH</name>
<dbReference type="InterPro" id="IPR036576">
    <property type="entry name" value="WRKY_dom_sf"/>
</dbReference>
<dbReference type="SMR" id="A0A6J1D7F3"/>
<keyword evidence="3" id="KW-0238">DNA-binding</keyword>
<dbReference type="Gene3D" id="2.20.25.80">
    <property type="entry name" value="WRKY domain"/>
    <property type="match status" value="1"/>
</dbReference>
<evidence type="ECO:0000256" key="1">
    <source>
        <dbReference type="ARBA" id="ARBA00004123"/>
    </source>
</evidence>
<evidence type="ECO:0000256" key="6">
    <source>
        <dbReference type="SAM" id="MobiDB-lite"/>
    </source>
</evidence>
<dbReference type="KEGG" id="mcha:111018047"/>
<dbReference type="SMART" id="SM00774">
    <property type="entry name" value="WRKY"/>
    <property type="match status" value="1"/>
</dbReference>
<comment type="subcellular location">
    <subcellularLocation>
        <location evidence="1">Nucleus</location>
    </subcellularLocation>
</comment>
<sequence>MSKEDEKKKDPYYYDHHFDPPYGADFDPSSVVGFSDFLHDYNFNFFSAALDMSCSSSEVISPVDDASKKSSGVGAEWAVTGEHPSSSCSSDDRVAAGGAGGGDSAKSGDQVVTKEFEDKDGEKCKKKVEGGKKKEKGEKGPRVAFLTKTEIDNLEDGYRWRKYGQKAVKNSPFPRSYYKCTTQNCNVKKRVERSSQDPSFVVTTYEGKHNHYCPVTLRGNVAGMSLPLSSASPPWPPANFFSGDPYKGVVDDHQDYSQVIPDHYGLLQDLIPSSFNRKQEP</sequence>
<evidence type="ECO:0000256" key="4">
    <source>
        <dbReference type="ARBA" id="ARBA00023163"/>
    </source>
</evidence>
<gene>
    <name evidence="9" type="primary">LOC111018047</name>
</gene>
<reference evidence="9" key="1">
    <citation type="submission" date="2025-08" db="UniProtKB">
        <authorList>
            <consortium name="RefSeq"/>
        </authorList>
    </citation>
    <scope>IDENTIFICATION</scope>
    <source>
        <strain evidence="9">OHB3-1</strain>
    </source>
</reference>
<evidence type="ECO:0000313" key="9">
    <source>
        <dbReference type="RefSeq" id="XP_022149678.1"/>
    </source>
</evidence>
<evidence type="ECO:0000256" key="3">
    <source>
        <dbReference type="ARBA" id="ARBA00023125"/>
    </source>
</evidence>
<keyword evidence="5" id="KW-0539">Nucleus</keyword>
<keyword evidence="8" id="KW-1185">Reference proteome</keyword>
<dbReference type="Proteomes" id="UP000504603">
    <property type="component" value="Unplaced"/>
</dbReference>
<dbReference type="FunFam" id="2.20.25.80:FF:000003">
    <property type="entry name" value="WRKY transcription factor 57"/>
    <property type="match status" value="1"/>
</dbReference>
<dbReference type="PROSITE" id="PS50811">
    <property type="entry name" value="WRKY"/>
    <property type="match status" value="1"/>
</dbReference>
<evidence type="ECO:0000259" key="7">
    <source>
        <dbReference type="PROSITE" id="PS50811"/>
    </source>
</evidence>
<dbReference type="OrthoDB" id="1936515at2759"/>
<evidence type="ECO:0000256" key="5">
    <source>
        <dbReference type="ARBA" id="ARBA00023242"/>
    </source>
</evidence>